<evidence type="ECO:0000313" key="3">
    <source>
        <dbReference type="EMBL" id="KAK7922094.1"/>
    </source>
</evidence>
<keyword evidence="4" id="KW-1185">Reference proteome</keyword>
<gene>
    <name evidence="3" type="ORF">WMY93_008996</name>
</gene>
<dbReference type="InterPro" id="IPR013766">
    <property type="entry name" value="Thioredoxin_domain"/>
</dbReference>
<evidence type="ECO:0000256" key="1">
    <source>
        <dbReference type="SAM" id="MobiDB-lite"/>
    </source>
</evidence>
<dbReference type="GO" id="GO:0007420">
    <property type="term" value="P:brain development"/>
    <property type="evidence" value="ECO:0007669"/>
    <property type="project" value="TreeGrafter"/>
</dbReference>
<dbReference type="AlphaFoldDB" id="A0AAW0PNS8"/>
<comment type="caution">
    <text evidence="3">The sequence shown here is derived from an EMBL/GenBank/DDBJ whole genome shotgun (WGS) entry which is preliminary data.</text>
</comment>
<dbReference type="InterPro" id="IPR039101">
    <property type="entry name" value="TMX2"/>
</dbReference>
<name>A0AAW0PNS8_9GOBI</name>
<accession>A0AAW0PNS8</accession>
<proteinExistence type="predicted"/>
<dbReference type="SUPFAM" id="SSF52833">
    <property type="entry name" value="Thioredoxin-like"/>
    <property type="match status" value="1"/>
</dbReference>
<organism evidence="3 4">
    <name type="scientific">Mugilogobius chulae</name>
    <name type="common">yellowstripe goby</name>
    <dbReference type="NCBI Taxonomy" id="88201"/>
    <lineage>
        <taxon>Eukaryota</taxon>
        <taxon>Metazoa</taxon>
        <taxon>Chordata</taxon>
        <taxon>Craniata</taxon>
        <taxon>Vertebrata</taxon>
        <taxon>Euteleostomi</taxon>
        <taxon>Actinopterygii</taxon>
        <taxon>Neopterygii</taxon>
        <taxon>Teleostei</taxon>
        <taxon>Neoteleostei</taxon>
        <taxon>Acanthomorphata</taxon>
        <taxon>Gobiaria</taxon>
        <taxon>Gobiiformes</taxon>
        <taxon>Gobioidei</taxon>
        <taxon>Gobiidae</taxon>
        <taxon>Gobionellinae</taxon>
        <taxon>Mugilogobius</taxon>
    </lineage>
</organism>
<dbReference type="PANTHER" id="PTHR15853">
    <property type="entry name" value="THIOREDOXIN-RELATED"/>
    <property type="match status" value="1"/>
</dbReference>
<sequence>MTIISLALSYDIAPPTSPSLLQLSHLCLLVVKRASMGLVTGIFSFLYHFPQIYKWLLQPYYIISLFMTVSFLAVRKVPGLCEHLGSQREDGNSCDFDWREWEILMFLCAIVMMKNRRAITLEQHIGNIFLFSKVANVILFFRLDIRLGILYVALCLGGASAGWSCHMDCGIFANWSSDCQSFAPVFADLSLKYNCAGLRFGKVDIGRYGELSEKYRVSTSPLAKQLPTLVLFQGGREIMRRPMVDKKGRAVSWTFNEENIIREFNLNEILQKSKKLNKSRGLKDESNDSVQKRTKITNHSVFTA</sequence>
<reference evidence="4" key="1">
    <citation type="submission" date="2024-04" db="EMBL/GenBank/DDBJ databases">
        <title>Salinicola lusitanus LLJ914,a marine bacterium isolated from the Okinawa Trough.</title>
        <authorList>
            <person name="Li J."/>
        </authorList>
    </citation>
    <scope>NUCLEOTIDE SEQUENCE [LARGE SCALE GENOMIC DNA]</scope>
</reference>
<protein>
    <recommendedName>
        <fullName evidence="2">Thioredoxin domain-containing protein</fullName>
    </recommendedName>
</protein>
<dbReference type="InterPro" id="IPR036249">
    <property type="entry name" value="Thioredoxin-like_sf"/>
</dbReference>
<feature type="region of interest" description="Disordered" evidence="1">
    <location>
        <begin position="277"/>
        <end position="304"/>
    </location>
</feature>
<dbReference type="Gene3D" id="3.40.30.10">
    <property type="entry name" value="Glutaredoxin"/>
    <property type="match status" value="1"/>
</dbReference>
<evidence type="ECO:0000259" key="2">
    <source>
        <dbReference type="Pfam" id="PF00085"/>
    </source>
</evidence>
<evidence type="ECO:0000313" key="4">
    <source>
        <dbReference type="Proteomes" id="UP001460270"/>
    </source>
</evidence>
<dbReference type="Pfam" id="PF00085">
    <property type="entry name" value="Thioredoxin"/>
    <property type="match status" value="1"/>
</dbReference>
<feature type="domain" description="Thioredoxin" evidence="2">
    <location>
        <begin position="172"/>
        <end position="238"/>
    </location>
</feature>
<dbReference type="Proteomes" id="UP001460270">
    <property type="component" value="Unassembled WGS sequence"/>
</dbReference>
<dbReference type="GO" id="GO:0015036">
    <property type="term" value="F:disulfide oxidoreductase activity"/>
    <property type="evidence" value="ECO:0007669"/>
    <property type="project" value="TreeGrafter"/>
</dbReference>
<dbReference type="EMBL" id="JBBPFD010000006">
    <property type="protein sequence ID" value="KAK7922094.1"/>
    <property type="molecule type" value="Genomic_DNA"/>
</dbReference>
<dbReference type="PANTHER" id="PTHR15853:SF0">
    <property type="entry name" value="THIOREDOXIN-RELATED TRANSMEMBRANE PROTEIN 2"/>
    <property type="match status" value="1"/>
</dbReference>